<protein>
    <submittedName>
        <fullName evidence="4">Lipopolysaccharide biosynthesis protein</fullName>
    </submittedName>
</protein>
<dbReference type="InterPro" id="IPR027417">
    <property type="entry name" value="P-loop_NTPase"/>
</dbReference>
<feature type="region of interest" description="Disordered" evidence="2">
    <location>
        <begin position="706"/>
        <end position="729"/>
    </location>
</feature>
<keyword evidence="3" id="KW-0812">Transmembrane</keyword>
<dbReference type="AlphaFoldDB" id="A0A939GC02"/>
<organism evidence="4 5">
    <name type="scientific">Fibrella rubiginis</name>
    <dbReference type="NCBI Taxonomy" id="2817060"/>
    <lineage>
        <taxon>Bacteria</taxon>
        <taxon>Pseudomonadati</taxon>
        <taxon>Bacteroidota</taxon>
        <taxon>Cytophagia</taxon>
        <taxon>Cytophagales</taxon>
        <taxon>Spirosomataceae</taxon>
        <taxon>Fibrella</taxon>
    </lineage>
</organism>
<keyword evidence="1" id="KW-0175">Coiled coil</keyword>
<feature type="transmembrane region" description="Helical" evidence="3">
    <location>
        <begin position="469"/>
        <end position="491"/>
    </location>
</feature>
<dbReference type="GO" id="GO:0005886">
    <property type="term" value="C:plasma membrane"/>
    <property type="evidence" value="ECO:0007669"/>
    <property type="project" value="TreeGrafter"/>
</dbReference>
<proteinExistence type="predicted"/>
<evidence type="ECO:0000256" key="3">
    <source>
        <dbReference type="SAM" id="Phobius"/>
    </source>
</evidence>
<feature type="compositionally biased region" description="Polar residues" evidence="2">
    <location>
        <begin position="716"/>
        <end position="729"/>
    </location>
</feature>
<dbReference type="PANTHER" id="PTHR32309:SF13">
    <property type="entry name" value="FERRIC ENTEROBACTIN TRANSPORT PROTEIN FEPE"/>
    <property type="match status" value="1"/>
</dbReference>
<dbReference type="Proteomes" id="UP000664034">
    <property type="component" value="Unassembled WGS sequence"/>
</dbReference>
<feature type="coiled-coil region" evidence="1">
    <location>
        <begin position="222"/>
        <end position="249"/>
    </location>
</feature>
<accession>A0A939GC02</accession>
<reference evidence="4" key="1">
    <citation type="submission" date="2021-03" db="EMBL/GenBank/DDBJ databases">
        <title>Fibrella sp. HMF5335 genome sequencing and assembly.</title>
        <authorList>
            <person name="Kang H."/>
            <person name="Kim H."/>
            <person name="Bae S."/>
            <person name="Joh K."/>
        </authorList>
    </citation>
    <scope>NUCLEOTIDE SEQUENCE</scope>
    <source>
        <strain evidence="4">HMF5335</strain>
    </source>
</reference>
<dbReference type="EMBL" id="JAFMYV010000001">
    <property type="protein sequence ID" value="MBO0935566.1"/>
    <property type="molecule type" value="Genomic_DNA"/>
</dbReference>
<dbReference type="SUPFAM" id="SSF52540">
    <property type="entry name" value="P-loop containing nucleoside triphosphate hydrolases"/>
    <property type="match status" value="1"/>
</dbReference>
<keyword evidence="5" id="KW-1185">Reference proteome</keyword>
<feature type="coiled-coil region" evidence="1">
    <location>
        <begin position="300"/>
        <end position="354"/>
    </location>
</feature>
<evidence type="ECO:0000313" key="4">
    <source>
        <dbReference type="EMBL" id="MBO0935566.1"/>
    </source>
</evidence>
<evidence type="ECO:0000256" key="1">
    <source>
        <dbReference type="SAM" id="Coils"/>
    </source>
</evidence>
<dbReference type="InterPro" id="IPR050445">
    <property type="entry name" value="Bact_polysacc_biosynth/exp"/>
</dbReference>
<gene>
    <name evidence="4" type="ORF">J2I47_03295</name>
</gene>
<name>A0A939GC02_9BACT</name>
<sequence>MSISVFLRLLRQHLLWFALIPCLTAATAFYVTRNELKIYKSQTSLYTGLASGYSLMTDRMGAVMDRSVSAFDNLLSTLGSKETLLQVGVNLLADHLELAHPDSMVLGWNGFYDLQKAVPASFRAELPIYGDPKVLRRALDSLVRSPTPNPIKTLVLQENSIYSFRLLSEKIKGSARKNTNDVLLMEYEANDPAVAQQTLKYAIDVLNKRNSYFKTSETDSVVSYYEGRLKRAKEALDRAEGNLRAFNTNHNVLDYDEEARNMATSREALTNEYNQELMRKNAAKASLDALNKRMGQQSSIRSANTDLNEKQRKLAEAENQLSNARAYGQPKTVLTRLQAAVAAAQEDLKASAQDYDATTNASDALPQQTLAADRLAKSLEYEESSSKLELYQKRIGEYKAKTSEYEPLGSQLRQLERDLSVAEKEYFALLQQVDQSRTRQQDVAVGGKLDVLDAPDFPLEPQPSKRKQLVIVGIGVGIFLALLLMALRFWLDKRIQSPEQAEALIGRPITAFFPTVTNPLSTGRANRAATSMFEQLFNALNIEIAQVTAKPFPPVINLFSMQPKQGKSWVAHGLVRLYTAADHRVAYCYPRHTGSEVREFERNVSYLPYTVQPDFMNVTSIDYLLDHSYDFDAAQFDRIIVELPALANNQMPVYLLKNSALSLLIIDANSSWARAEKQLLSLYERVTQQPILTVLNRVGNNYIGDVGAAAPEPKQDSNGPRLQAQRTSR</sequence>
<dbReference type="GO" id="GO:0004713">
    <property type="term" value="F:protein tyrosine kinase activity"/>
    <property type="evidence" value="ECO:0007669"/>
    <property type="project" value="TreeGrafter"/>
</dbReference>
<feature type="transmembrane region" description="Helical" evidence="3">
    <location>
        <begin position="14"/>
        <end position="32"/>
    </location>
</feature>
<feature type="coiled-coil region" evidence="1">
    <location>
        <begin position="381"/>
        <end position="432"/>
    </location>
</feature>
<keyword evidence="3" id="KW-0472">Membrane</keyword>
<evidence type="ECO:0000256" key="2">
    <source>
        <dbReference type="SAM" id="MobiDB-lite"/>
    </source>
</evidence>
<dbReference type="PANTHER" id="PTHR32309">
    <property type="entry name" value="TYROSINE-PROTEIN KINASE"/>
    <property type="match status" value="1"/>
</dbReference>
<dbReference type="RefSeq" id="WP_207363111.1">
    <property type="nucleotide sequence ID" value="NZ_JAFMYV010000001.1"/>
</dbReference>
<evidence type="ECO:0000313" key="5">
    <source>
        <dbReference type="Proteomes" id="UP000664034"/>
    </source>
</evidence>
<keyword evidence="3" id="KW-1133">Transmembrane helix</keyword>
<comment type="caution">
    <text evidence="4">The sequence shown here is derived from an EMBL/GenBank/DDBJ whole genome shotgun (WGS) entry which is preliminary data.</text>
</comment>